<evidence type="ECO:0008006" key="3">
    <source>
        <dbReference type="Google" id="ProtNLM"/>
    </source>
</evidence>
<name>A0ABR5AUE4_BACBA</name>
<evidence type="ECO:0000313" key="1">
    <source>
        <dbReference type="EMBL" id="KIL77793.1"/>
    </source>
</evidence>
<gene>
    <name evidence="1" type="ORF">SD77_1122</name>
</gene>
<accession>A0ABR5AUE4</accession>
<protein>
    <recommendedName>
        <fullName evidence="3">Mobile element protein</fullName>
    </recommendedName>
</protein>
<dbReference type="Proteomes" id="UP000031982">
    <property type="component" value="Unassembled WGS sequence"/>
</dbReference>
<evidence type="ECO:0000313" key="2">
    <source>
        <dbReference type="Proteomes" id="UP000031982"/>
    </source>
</evidence>
<dbReference type="EMBL" id="JXLP01000012">
    <property type="protein sequence ID" value="KIL77793.1"/>
    <property type="molecule type" value="Genomic_DNA"/>
</dbReference>
<comment type="caution">
    <text evidence="1">The sequence shown here is derived from an EMBL/GenBank/DDBJ whole genome shotgun (WGS) entry which is preliminary data.</text>
</comment>
<proteinExistence type="predicted"/>
<reference evidence="1 2" key="1">
    <citation type="submission" date="2015-01" db="EMBL/GenBank/DDBJ databases">
        <title>Genome Assembly of Bacillus badius MTCC 1458.</title>
        <authorList>
            <person name="Verma A."/>
            <person name="Khatri I."/>
            <person name="Mual P."/>
            <person name="Subramanian S."/>
            <person name="Krishnamurthi S."/>
        </authorList>
    </citation>
    <scope>NUCLEOTIDE SEQUENCE [LARGE SCALE GENOMIC DNA]</scope>
    <source>
        <strain evidence="1 2">MTCC 1458</strain>
    </source>
</reference>
<sequence length="38" mass="4691">MLKRKIDFYFTHQKVSSARRSYKMKISRANYHNSQKNK</sequence>
<organism evidence="1 2">
    <name type="scientific">Bacillus badius</name>
    <dbReference type="NCBI Taxonomy" id="1455"/>
    <lineage>
        <taxon>Bacteria</taxon>
        <taxon>Bacillati</taxon>
        <taxon>Bacillota</taxon>
        <taxon>Bacilli</taxon>
        <taxon>Bacillales</taxon>
        <taxon>Bacillaceae</taxon>
        <taxon>Pseudobacillus</taxon>
    </lineage>
</organism>
<keyword evidence="2" id="KW-1185">Reference proteome</keyword>